<dbReference type="Pfam" id="PF23441">
    <property type="entry name" value="SDR"/>
    <property type="match status" value="1"/>
</dbReference>
<name>A0A6A6XMI8_9PLEO</name>
<proteinExistence type="inferred from homology"/>
<dbReference type="InterPro" id="IPR057571">
    <property type="entry name" value="SDR_PhqE-like"/>
</dbReference>
<organism evidence="4 5">
    <name type="scientific">Melanomma pulvis-pyrius CBS 109.77</name>
    <dbReference type="NCBI Taxonomy" id="1314802"/>
    <lineage>
        <taxon>Eukaryota</taxon>
        <taxon>Fungi</taxon>
        <taxon>Dikarya</taxon>
        <taxon>Ascomycota</taxon>
        <taxon>Pezizomycotina</taxon>
        <taxon>Dothideomycetes</taxon>
        <taxon>Pleosporomycetidae</taxon>
        <taxon>Pleosporales</taxon>
        <taxon>Melanommataceae</taxon>
        <taxon>Melanomma</taxon>
    </lineage>
</organism>
<dbReference type="OrthoDB" id="294295at2759"/>
<evidence type="ECO:0000313" key="5">
    <source>
        <dbReference type="Proteomes" id="UP000799757"/>
    </source>
</evidence>
<dbReference type="PRINTS" id="PR00081">
    <property type="entry name" value="GDHRDH"/>
</dbReference>
<accession>A0A6A6XMI8</accession>
<dbReference type="EMBL" id="MU001822">
    <property type="protein sequence ID" value="KAF2796777.1"/>
    <property type="molecule type" value="Genomic_DNA"/>
</dbReference>
<dbReference type="InterPro" id="IPR002347">
    <property type="entry name" value="SDR_fam"/>
</dbReference>
<evidence type="ECO:0000256" key="3">
    <source>
        <dbReference type="ARBA" id="ARBA00023002"/>
    </source>
</evidence>
<dbReference type="CDD" id="cd05233">
    <property type="entry name" value="SDR_c"/>
    <property type="match status" value="1"/>
</dbReference>
<dbReference type="PANTHER" id="PTHR43477:SF1">
    <property type="entry name" value="DIHYDROANTICAPSIN 7-DEHYDROGENASE"/>
    <property type="match status" value="1"/>
</dbReference>
<gene>
    <name evidence="4" type="ORF">K505DRAFT_299551</name>
</gene>
<protein>
    <submittedName>
        <fullName evidence="4">3-oxoacyl-reductase</fullName>
    </submittedName>
</protein>
<keyword evidence="3" id="KW-0560">Oxidoreductase</keyword>
<dbReference type="Proteomes" id="UP000799757">
    <property type="component" value="Unassembled WGS sequence"/>
</dbReference>
<evidence type="ECO:0000313" key="4">
    <source>
        <dbReference type="EMBL" id="KAF2796777.1"/>
    </source>
</evidence>
<keyword evidence="5" id="KW-1185">Reference proteome</keyword>
<dbReference type="Gene3D" id="3.40.50.720">
    <property type="entry name" value="NAD(P)-binding Rossmann-like Domain"/>
    <property type="match status" value="1"/>
</dbReference>
<evidence type="ECO:0000256" key="2">
    <source>
        <dbReference type="ARBA" id="ARBA00022857"/>
    </source>
</evidence>
<evidence type="ECO:0000256" key="1">
    <source>
        <dbReference type="ARBA" id="ARBA00006484"/>
    </source>
</evidence>
<keyword evidence="2" id="KW-0521">NADP</keyword>
<dbReference type="AlphaFoldDB" id="A0A6A6XMI8"/>
<dbReference type="PANTHER" id="PTHR43477">
    <property type="entry name" value="DIHYDROANTICAPSIN 7-DEHYDROGENASE"/>
    <property type="match status" value="1"/>
</dbReference>
<reference evidence="4" key="1">
    <citation type="journal article" date="2020" name="Stud. Mycol.">
        <title>101 Dothideomycetes genomes: a test case for predicting lifestyles and emergence of pathogens.</title>
        <authorList>
            <person name="Haridas S."/>
            <person name="Albert R."/>
            <person name="Binder M."/>
            <person name="Bloem J."/>
            <person name="Labutti K."/>
            <person name="Salamov A."/>
            <person name="Andreopoulos B."/>
            <person name="Baker S."/>
            <person name="Barry K."/>
            <person name="Bills G."/>
            <person name="Bluhm B."/>
            <person name="Cannon C."/>
            <person name="Castanera R."/>
            <person name="Culley D."/>
            <person name="Daum C."/>
            <person name="Ezra D."/>
            <person name="Gonzalez J."/>
            <person name="Henrissat B."/>
            <person name="Kuo A."/>
            <person name="Liang C."/>
            <person name="Lipzen A."/>
            <person name="Lutzoni F."/>
            <person name="Magnuson J."/>
            <person name="Mondo S."/>
            <person name="Nolan M."/>
            <person name="Ohm R."/>
            <person name="Pangilinan J."/>
            <person name="Park H.-J."/>
            <person name="Ramirez L."/>
            <person name="Alfaro M."/>
            <person name="Sun H."/>
            <person name="Tritt A."/>
            <person name="Yoshinaga Y."/>
            <person name="Zwiers L.-H."/>
            <person name="Turgeon B."/>
            <person name="Goodwin S."/>
            <person name="Spatafora J."/>
            <person name="Crous P."/>
            <person name="Grigoriev I."/>
        </authorList>
    </citation>
    <scope>NUCLEOTIDE SEQUENCE</scope>
    <source>
        <strain evidence="4">CBS 109.77</strain>
    </source>
</reference>
<dbReference type="SUPFAM" id="SSF51735">
    <property type="entry name" value="NAD(P)-binding Rossmann-fold domains"/>
    <property type="match status" value="1"/>
</dbReference>
<dbReference type="InterPro" id="IPR036291">
    <property type="entry name" value="NAD(P)-bd_dom_sf"/>
</dbReference>
<comment type="similarity">
    <text evidence="1">Belongs to the short-chain dehydrogenases/reductases (SDR) family.</text>
</comment>
<dbReference type="InterPro" id="IPR051122">
    <property type="entry name" value="SDR_DHRS6-like"/>
</dbReference>
<sequence>MGVTPGRFTGTKVLVFGGSSGIGLGVARLILEAGCVDLALSSANATKLNGVADELRETHASANITTSVCDMKDADKLEANIEATFADFGAEEQKFDHIVFAAGDPVDLTPLAERTVHSMIHSGMVRFFAALVVAKLASKYMHVSSRSSLTITGGIISNIPLSGWTFHGAYFAALEGATKSLALELRPLRVNLVSPGPVITEAWENVPREFRNPIEDRMLARCATGAMATVKEIAEAYLYLMANSNSTGSIVVTDGGVSVMGF</sequence>
<dbReference type="GO" id="GO:0016491">
    <property type="term" value="F:oxidoreductase activity"/>
    <property type="evidence" value="ECO:0007669"/>
    <property type="project" value="UniProtKB-KW"/>
</dbReference>